<keyword evidence="3" id="KW-1185">Reference proteome</keyword>
<dbReference type="Pfam" id="PF12770">
    <property type="entry name" value="CHAT"/>
    <property type="match status" value="1"/>
</dbReference>
<dbReference type="EMBL" id="CAJPDQ010000003">
    <property type="protein sequence ID" value="CAF9906655.1"/>
    <property type="molecule type" value="Genomic_DNA"/>
</dbReference>
<evidence type="ECO:0000259" key="1">
    <source>
        <dbReference type="Pfam" id="PF12770"/>
    </source>
</evidence>
<dbReference type="OrthoDB" id="9991317at2759"/>
<proteinExistence type="predicted"/>
<comment type="caution">
    <text evidence="2">The sequence shown here is derived from an EMBL/GenBank/DDBJ whole genome shotgun (WGS) entry which is preliminary data.</text>
</comment>
<name>A0A8H3I462_9LECA</name>
<feature type="domain" description="CHAT" evidence="1">
    <location>
        <begin position="938"/>
        <end position="1227"/>
    </location>
</feature>
<dbReference type="AlphaFoldDB" id="A0A8H3I462"/>
<dbReference type="InterPro" id="IPR024983">
    <property type="entry name" value="CHAT_dom"/>
</dbReference>
<accession>A0A8H3I462</accession>
<sequence>MAQINTESTWSAFPSLLSSLTTSDQQALEDAVCAGLCGRYDDCDRIFTQNLAHLSTTPAFIFNRADILSNASRELERKQFLQAFVVEDETDVKKESLQTLLLLMKEDNNFWLHGTSQGLVDALLGVKRYLADKELVNMTDIEFRCITAFYEAVDNLAESSNFIVEQNKTCFSQFRGNRYSEARRLREIFQAQQRHRFVATAMMLEIKACRVPKELNQSIPIALQMGELLLQQPQKSIKYRGAVLTRFLSAKLMEMNMRQISTNLDSIKSSVMSQITPHEYSDWKRYCPSMAADQEKEAIVRSESPLLSKCNDLNALAIKCINDRNYTRANQIFMKIRDLCRAAYLAGSLGNEGGFALMRVNGWKYIIFHKENTHMAYWEAAALCDYISHGHLSDKSHREYLHLIQDFEGRHKDMAIPNTLERMFDLGKISAKALDDRALYKRYSNLYLSVINKCSFSGTSGGLADESIINPDCAFRVICEKGTDALSCGVGALHLMLRWAAYEIGNGQLSATRAAVIFNDADLDLVAASSNTLKKRSEPLFKKICGTEEDLTPSVDFLRTYSHLLAWILEPERLPSRHTRLFALRYLMQSRIFLQGLHLAKIRSIMDSKDVNEQATFNEANNAMSQEESVLDVLTTLETVETRIRSTETDERSIHRTLRYCYNFSRHTPIDMGIIDDAVTICYRLIRIHSENNALLKWYHCLVQLVRLEWQKSIRRQTFTASEVGAIIDIVVKADAVFEKIRAALSAQDASAELAALVKNANDFLQSEHYLYAFAALYCRYHLLIAGKKEVSPDAQHVVDTLAKWSLIAKGKSLMKIIQSAQIGPPLNERKSKDATYSDFAAEINSGPSNPNQLSSQDIMKMLTSDVTVVELVNTSYSTLHTGMAALLYRKGQPISVVDIALGHEEITEWIFSNLDAPNCEKAPLSMSGSQTELDKLQRLIEPFLDPEKTSFIPEGVTIIWCSTGALHRVPVHAISTRDKLFIHRNPIIYVQSLSLLHHIWKRTTCAKPVVPLKRAIVNPLPPKWNSTIAAKEIATLLAPVQALHGENISKSDVLQALQGCEIFNFQGHAKFAPANPLNSGLKLGEGIYLTVQEILREVKLGFPALCTLFACASGKAGITSTDDILSLPTALHYAGASSILSTLWPVDEEDGAEFAMRFYQEMLTASKRIVSFVQSTELIPDSRQHESSKLVNLARIMQSTITSIYDEATDEESKLPYHWAAFTINGFWLFSPIQQYGSSSLPRPTLDADTLAKKVQTVSLEEQDTHRAGLNT</sequence>
<organism evidence="2 3">
    <name type="scientific">Gomphillus americanus</name>
    <dbReference type="NCBI Taxonomy" id="1940652"/>
    <lineage>
        <taxon>Eukaryota</taxon>
        <taxon>Fungi</taxon>
        <taxon>Dikarya</taxon>
        <taxon>Ascomycota</taxon>
        <taxon>Pezizomycotina</taxon>
        <taxon>Lecanoromycetes</taxon>
        <taxon>OSLEUM clade</taxon>
        <taxon>Ostropomycetidae</taxon>
        <taxon>Ostropales</taxon>
        <taxon>Graphidaceae</taxon>
        <taxon>Gomphilloideae</taxon>
        <taxon>Gomphillus</taxon>
    </lineage>
</organism>
<reference evidence="2" key="1">
    <citation type="submission" date="2021-03" db="EMBL/GenBank/DDBJ databases">
        <authorList>
            <person name="Tagirdzhanova G."/>
        </authorList>
    </citation>
    <scope>NUCLEOTIDE SEQUENCE</scope>
</reference>
<protein>
    <recommendedName>
        <fullName evidence="1">CHAT domain-containing protein</fullName>
    </recommendedName>
</protein>
<gene>
    <name evidence="2" type="ORF">GOMPHAMPRED_004840</name>
</gene>
<dbReference type="Proteomes" id="UP000664169">
    <property type="component" value="Unassembled WGS sequence"/>
</dbReference>
<evidence type="ECO:0000313" key="2">
    <source>
        <dbReference type="EMBL" id="CAF9906655.1"/>
    </source>
</evidence>
<evidence type="ECO:0000313" key="3">
    <source>
        <dbReference type="Proteomes" id="UP000664169"/>
    </source>
</evidence>